<keyword evidence="3" id="KW-1185">Reference proteome</keyword>
<evidence type="ECO:0000313" key="3">
    <source>
        <dbReference type="Proteomes" id="UP001235269"/>
    </source>
</evidence>
<dbReference type="Proteomes" id="UP001235269">
    <property type="component" value="Unassembled WGS sequence"/>
</dbReference>
<evidence type="ECO:0000256" key="1">
    <source>
        <dbReference type="SAM" id="MobiDB-lite"/>
    </source>
</evidence>
<protein>
    <recommendedName>
        <fullName evidence="4">Exonuclease SbcC</fullName>
    </recommendedName>
</protein>
<evidence type="ECO:0000313" key="2">
    <source>
        <dbReference type="EMBL" id="MDQ0454638.1"/>
    </source>
</evidence>
<organism evidence="2 3">
    <name type="scientific">Rhizobium paknamense</name>
    <dbReference type="NCBI Taxonomy" id="1206817"/>
    <lineage>
        <taxon>Bacteria</taxon>
        <taxon>Pseudomonadati</taxon>
        <taxon>Pseudomonadota</taxon>
        <taxon>Alphaproteobacteria</taxon>
        <taxon>Hyphomicrobiales</taxon>
        <taxon>Rhizobiaceae</taxon>
        <taxon>Rhizobium/Agrobacterium group</taxon>
        <taxon>Rhizobium</taxon>
    </lineage>
</organism>
<name>A0ABU0I8S6_9HYPH</name>
<feature type="region of interest" description="Disordered" evidence="1">
    <location>
        <begin position="85"/>
        <end position="106"/>
    </location>
</feature>
<sequence>MSRYLVIGLGILAITAAIVWGAVAAIGKVEHLVDQAAALARSERDAHWRAEIEASNAATQKQIAETLKQTMAAEDAARDQIEAANQRADALEKKNASLPDDGTGGIGRARVRLLNAR</sequence>
<dbReference type="EMBL" id="JAUSWH010000002">
    <property type="protein sequence ID" value="MDQ0454638.1"/>
    <property type="molecule type" value="Genomic_DNA"/>
</dbReference>
<accession>A0ABU0I8S6</accession>
<reference evidence="2 3" key="1">
    <citation type="submission" date="2023-07" db="EMBL/GenBank/DDBJ databases">
        <title>Genomic Encyclopedia of Type Strains, Phase IV (KMG-IV): sequencing the most valuable type-strain genomes for metagenomic binning, comparative biology and taxonomic classification.</title>
        <authorList>
            <person name="Goeker M."/>
        </authorList>
    </citation>
    <scope>NUCLEOTIDE SEQUENCE [LARGE SCALE GENOMIC DNA]</scope>
    <source>
        <strain evidence="2 3">DSM 100301</strain>
    </source>
</reference>
<evidence type="ECO:0008006" key="4">
    <source>
        <dbReference type="Google" id="ProtNLM"/>
    </source>
</evidence>
<gene>
    <name evidence="2" type="ORF">QO005_000965</name>
</gene>
<dbReference type="RefSeq" id="WP_307156843.1">
    <property type="nucleotide sequence ID" value="NZ_JAUSWH010000002.1"/>
</dbReference>
<comment type="caution">
    <text evidence="2">The sequence shown here is derived from an EMBL/GenBank/DDBJ whole genome shotgun (WGS) entry which is preliminary data.</text>
</comment>
<proteinExistence type="predicted"/>